<feature type="region of interest" description="Disordered" evidence="1">
    <location>
        <begin position="41"/>
        <end position="63"/>
    </location>
</feature>
<gene>
    <name evidence="2" type="ORF">IQ235_14290</name>
</gene>
<proteinExistence type="predicted"/>
<feature type="compositionally biased region" description="Basic and acidic residues" evidence="1">
    <location>
        <begin position="13"/>
        <end position="23"/>
    </location>
</feature>
<feature type="compositionally biased region" description="Basic and acidic residues" evidence="1">
    <location>
        <begin position="50"/>
        <end position="63"/>
    </location>
</feature>
<reference evidence="2" key="1">
    <citation type="submission" date="2020-10" db="EMBL/GenBank/DDBJ databases">
        <authorList>
            <person name="Castelo-Branco R."/>
            <person name="Eusebio N."/>
            <person name="Adriana R."/>
            <person name="Vieira A."/>
            <person name="Brugerolle De Fraissinette N."/>
            <person name="Rezende De Castro R."/>
            <person name="Schneider M.P."/>
            <person name="Vasconcelos V."/>
            <person name="Leao P.N."/>
        </authorList>
    </citation>
    <scope>NUCLEOTIDE SEQUENCE</scope>
    <source>
        <strain evidence="2">LEGE 11467</strain>
    </source>
</reference>
<name>A0A928Z9Q3_9CYAN</name>
<accession>A0A928Z9Q3</accession>
<comment type="caution">
    <text evidence="2">The sequence shown here is derived from an EMBL/GenBank/DDBJ whole genome shotgun (WGS) entry which is preliminary data.</text>
</comment>
<keyword evidence="3" id="KW-1185">Reference proteome</keyword>
<dbReference type="EMBL" id="JADEXN010000272">
    <property type="protein sequence ID" value="MBE9041949.1"/>
    <property type="molecule type" value="Genomic_DNA"/>
</dbReference>
<sequence length="63" mass="7129">MNNTNPQDIPTSQDREIEEKISKADPMVEQNDIDRMAASAGVEMAPEEPLNMKEKLEARDEAR</sequence>
<evidence type="ECO:0000313" key="3">
    <source>
        <dbReference type="Proteomes" id="UP000621799"/>
    </source>
</evidence>
<dbReference type="AlphaFoldDB" id="A0A928Z9Q3"/>
<dbReference type="RefSeq" id="WP_264322137.1">
    <property type="nucleotide sequence ID" value="NZ_JADEXN010000272.1"/>
</dbReference>
<organism evidence="2 3">
    <name type="scientific">Zarconia navalis LEGE 11467</name>
    <dbReference type="NCBI Taxonomy" id="1828826"/>
    <lineage>
        <taxon>Bacteria</taxon>
        <taxon>Bacillati</taxon>
        <taxon>Cyanobacteriota</taxon>
        <taxon>Cyanophyceae</taxon>
        <taxon>Oscillatoriophycideae</taxon>
        <taxon>Oscillatoriales</taxon>
        <taxon>Oscillatoriales incertae sedis</taxon>
        <taxon>Zarconia</taxon>
        <taxon>Zarconia navalis</taxon>
    </lineage>
</organism>
<feature type="compositionally biased region" description="Polar residues" evidence="1">
    <location>
        <begin position="1"/>
        <end position="12"/>
    </location>
</feature>
<protein>
    <submittedName>
        <fullName evidence="2">Uncharacterized protein</fullName>
    </submittedName>
</protein>
<feature type="region of interest" description="Disordered" evidence="1">
    <location>
        <begin position="1"/>
        <end position="27"/>
    </location>
</feature>
<evidence type="ECO:0000313" key="2">
    <source>
        <dbReference type="EMBL" id="MBE9041949.1"/>
    </source>
</evidence>
<evidence type="ECO:0000256" key="1">
    <source>
        <dbReference type="SAM" id="MobiDB-lite"/>
    </source>
</evidence>
<dbReference type="Proteomes" id="UP000621799">
    <property type="component" value="Unassembled WGS sequence"/>
</dbReference>